<gene>
    <name evidence="5" type="ORF">GW952_19020</name>
</gene>
<dbReference type="Gene3D" id="3.30.43.10">
    <property type="entry name" value="Uridine Diphospho-n-acetylenolpyruvylglucosamine Reductase, domain 2"/>
    <property type="match status" value="1"/>
</dbReference>
<dbReference type="PROSITE" id="PS51387">
    <property type="entry name" value="FAD_PCMH"/>
    <property type="match status" value="1"/>
</dbReference>
<dbReference type="SUPFAM" id="SSF56176">
    <property type="entry name" value="FAD-binding/transporter-associated domain-like"/>
    <property type="match status" value="1"/>
</dbReference>
<evidence type="ECO:0000256" key="2">
    <source>
        <dbReference type="ARBA" id="ARBA00022630"/>
    </source>
</evidence>
<accession>A0A6P1UXC0</accession>
<sequence>MTENLEQVEIALKAILPEHCIISDSRAAEPFIADTSSSMQKISLVVRPDSKEQVQQLIVLANTIKLPLYPVSTGHNWGYGTGQPPQPGCVLVLLDKLKRIEFDEDLSLLTIEPGVTQADLYDYFRSRDLEYMVPTTGAGPNCSIVGNALERGYGITPIADHFAAVTGLEAILPNGDIYRSPLVEYGLPLLLKWGIGPYLDGVFSQSNMGIVTSMTLIVEKKPQSVQMVIAQVKYEQLAQTIAAIRTLLAQARGNIGGINVMNAERVAIMSEDATQDAKRVTTRNRESQWLIVGTIYGTKHHAKATRVLIKKELAPVSRKILFITLGKADFFRKISSIIPGIFSKLKQSMSGLPEVLGLFAGIPSDISLRLAYYKNRSQEKRGSLNPANDKCGLLWYSPLVPMRSADFEKYIDFIYTICKKHDIEPAITLTSLSANVFDSTLPLIFSPGSPDEQRAYDCYHELLSSGQRLGFTPYRLHSAFMHTHFVRDTTHANFAKQIKNTIDPNNIMSPGRYE</sequence>
<dbReference type="InterPro" id="IPR016166">
    <property type="entry name" value="FAD-bd_PCMH"/>
</dbReference>
<feature type="domain" description="FAD-binding PCMH-type" evidence="4">
    <location>
        <begin position="38"/>
        <end position="221"/>
    </location>
</feature>
<dbReference type="InterPro" id="IPR016167">
    <property type="entry name" value="FAD-bd_PCMH_sub1"/>
</dbReference>
<proteinExistence type="inferred from homology"/>
<protein>
    <submittedName>
        <fullName evidence="5">FAD-binding oxidoreductase</fullName>
    </submittedName>
</protein>
<dbReference type="EMBL" id="CP048108">
    <property type="protein sequence ID" value="QHS47551.1"/>
    <property type="molecule type" value="Genomic_DNA"/>
</dbReference>
<dbReference type="InterPro" id="IPR016171">
    <property type="entry name" value="Vanillyl_alc_oxidase_C-sub2"/>
</dbReference>
<dbReference type="Gene3D" id="3.30.465.10">
    <property type="match status" value="1"/>
</dbReference>
<dbReference type="InterPro" id="IPR006094">
    <property type="entry name" value="Oxid_FAD_bind_N"/>
</dbReference>
<dbReference type="Gene3D" id="3.40.462.10">
    <property type="entry name" value="FAD-linked oxidases, C-terminal domain"/>
    <property type="match status" value="1"/>
</dbReference>
<dbReference type="GO" id="GO:1903457">
    <property type="term" value="P:lactate catabolic process"/>
    <property type="evidence" value="ECO:0007669"/>
    <property type="project" value="TreeGrafter"/>
</dbReference>
<keyword evidence="3" id="KW-0274">FAD</keyword>
<evidence type="ECO:0000259" key="4">
    <source>
        <dbReference type="PROSITE" id="PS51387"/>
    </source>
</evidence>
<comment type="similarity">
    <text evidence="1">Belongs to the FAD-binding oxidoreductase/transferase type 4 family.</text>
</comment>
<dbReference type="SUPFAM" id="SSF55103">
    <property type="entry name" value="FAD-linked oxidases, C-terminal domain"/>
    <property type="match status" value="1"/>
</dbReference>
<evidence type="ECO:0000256" key="1">
    <source>
        <dbReference type="ARBA" id="ARBA00008000"/>
    </source>
</evidence>
<reference evidence="5 6" key="1">
    <citation type="submission" date="2020-01" db="EMBL/GenBank/DDBJ databases">
        <title>Bactrocera dorsalis gut bacteria genome.</title>
        <authorList>
            <person name="Zhang H."/>
            <person name="Cai Z."/>
        </authorList>
    </citation>
    <scope>NUCLEOTIDE SEQUENCE [LARGE SCALE GENOMIC DNA]</scope>
    <source>
        <strain evidence="5 6">BD177</strain>
    </source>
</reference>
<dbReference type="InterPro" id="IPR036318">
    <property type="entry name" value="FAD-bd_PCMH-like_sf"/>
</dbReference>
<dbReference type="InterPro" id="IPR016170">
    <property type="entry name" value="Cytok_DH_C_sf"/>
</dbReference>
<dbReference type="InterPro" id="IPR016169">
    <property type="entry name" value="FAD-bd_PCMH_sub2"/>
</dbReference>
<dbReference type="GO" id="GO:0004458">
    <property type="term" value="F:D-lactate dehydrogenase (cytochrome) activity"/>
    <property type="evidence" value="ECO:0007669"/>
    <property type="project" value="TreeGrafter"/>
</dbReference>
<dbReference type="PANTHER" id="PTHR11748">
    <property type="entry name" value="D-LACTATE DEHYDROGENASE"/>
    <property type="match status" value="1"/>
</dbReference>
<dbReference type="GO" id="GO:0008720">
    <property type="term" value="F:D-lactate dehydrogenase (NAD+) activity"/>
    <property type="evidence" value="ECO:0007669"/>
    <property type="project" value="TreeGrafter"/>
</dbReference>
<dbReference type="PANTHER" id="PTHR11748:SF111">
    <property type="entry name" value="D-LACTATE DEHYDROGENASE, MITOCHONDRIAL-RELATED"/>
    <property type="match status" value="1"/>
</dbReference>
<dbReference type="GO" id="GO:0071949">
    <property type="term" value="F:FAD binding"/>
    <property type="evidence" value="ECO:0007669"/>
    <property type="project" value="InterPro"/>
</dbReference>
<organism evidence="5 6">
    <name type="scientific">Klebsiella michiganensis</name>
    <dbReference type="NCBI Taxonomy" id="1134687"/>
    <lineage>
        <taxon>Bacteria</taxon>
        <taxon>Pseudomonadati</taxon>
        <taxon>Pseudomonadota</taxon>
        <taxon>Gammaproteobacteria</taxon>
        <taxon>Enterobacterales</taxon>
        <taxon>Enterobacteriaceae</taxon>
        <taxon>Klebsiella/Raoultella group</taxon>
        <taxon>Klebsiella</taxon>
    </lineage>
</organism>
<dbReference type="Pfam" id="PF01565">
    <property type="entry name" value="FAD_binding_4"/>
    <property type="match status" value="1"/>
</dbReference>
<dbReference type="InterPro" id="IPR016164">
    <property type="entry name" value="FAD-linked_Oxase-like_C"/>
</dbReference>
<evidence type="ECO:0000313" key="6">
    <source>
        <dbReference type="Proteomes" id="UP000464389"/>
    </source>
</evidence>
<dbReference type="Proteomes" id="UP000464389">
    <property type="component" value="Chromosome"/>
</dbReference>
<dbReference type="RefSeq" id="WP_162122116.1">
    <property type="nucleotide sequence ID" value="NZ_CP048108.1"/>
</dbReference>
<dbReference type="AlphaFoldDB" id="A0A6P1UXC0"/>
<evidence type="ECO:0000313" key="5">
    <source>
        <dbReference type="EMBL" id="QHS47551.1"/>
    </source>
</evidence>
<name>A0A6P1UXC0_9ENTR</name>
<evidence type="ECO:0000256" key="3">
    <source>
        <dbReference type="ARBA" id="ARBA00022827"/>
    </source>
</evidence>
<dbReference type="Gene3D" id="1.10.45.10">
    <property type="entry name" value="Vanillyl-alcohol Oxidase, Chain A, domain 4"/>
    <property type="match status" value="1"/>
</dbReference>
<keyword evidence="2" id="KW-0285">Flavoprotein</keyword>